<reference evidence="3" key="1">
    <citation type="journal article" date="2023" name="Mol. Phylogenet. Evol.">
        <title>Genome-scale phylogeny and comparative genomics of the fungal order Sordariales.</title>
        <authorList>
            <person name="Hensen N."/>
            <person name="Bonometti L."/>
            <person name="Westerberg I."/>
            <person name="Brannstrom I.O."/>
            <person name="Guillou S."/>
            <person name="Cros-Aarteil S."/>
            <person name="Calhoun S."/>
            <person name="Haridas S."/>
            <person name="Kuo A."/>
            <person name="Mondo S."/>
            <person name="Pangilinan J."/>
            <person name="Riley R."/>
            <person name="LaButti K."/>
            <person name="Andreopoulos B."/>
            <person name="Lipzen A."/>
            <person name="Chen C."/>
            <person name="Yan M."/>
            <person name="Daum C."/>
            <person name="Ng V."/>
            <person name="Clum A."/>
            <person name="Steindorff A."/>
            <person name="Ohm R.A."/>
            <person name="Martin F."/>
            <person name="Silar P."/>
            <person name="Natvig D.O."/>
            <person name="Lalanne C."/>
            <person name="Gautier V."/>
            <person name="Ament-Velasquez S.L."/>
            <person name="Kruys A."/>
            <person name="Hutchinson M.I."/>
            <person name="Powell A.J."/>
            <person name="Barry K."/>
            <person name="Miller A.N."/>
            <person name="Grigoriev I.V."/>
            <person name="Debuchy R."/>
            <person name="Gladieux P."/>
            <person name="Hiltunen Thoren M."/>
            <person name="Johannesson H."/>
        </authorList>
    </citation>
    <scope>NUCLEOTIDE SEQUENCE</scope>
    <source>
        <strain evidence="3">CBS 508.74</strain>
    </source>
</reference>
<evidence type="ECO:0000313" key="4">
    <source>
        <dbReference type="Proteomes" id="UP001302812"/>
    </source>
</evidence>
<dbReference type="PANTHER" id="PTHR10039:SF5">
    <property type="entry name" value="NACHT DOMAIN-CONTAINING PROTEIN"/>
    <property type="match status" value="1"/>
</dbReference>
<dbReference type="Proteomes" id="UP001302812">
    <property type="component" value="Unassembled WGS sequence"/>
</dbReference>
<keyword evidence="4" id="KW-1185">Reference proteome</keyword>
<dbReference type="AlphaFoldDB" id="A0AAN6TJC7"/>
<evidence type="ECO:0000256" key="1">
    <source>
        <dbReference type="ARBA" id="ARBA00022737"/>
    </source>
</evidence>
<dbReference type="InterPro" id="IPR056884">
    <property type="entry name" value="NPHP3-like_N"/>
</dbReference>
<dbReference type="Pfam" id="PF24883">
    <property type="entry name" value="NPHP3_N"/>
    <property type="match status" value="1"/>
</dbReference>
<reference evidence="3" key="2">
    <citation type="submission" date="2023-05" db="EMBL/GenBank/DDBJ databases">
        <authorList>
            <consortium name="Lawrence Berkeley National Laboratory"/>
            <person name="Steindorff A."/>
            <person name="Hensen N."/>
            <person name="Bonometti L."/>
            <person name="Westerberg I."/>
            <person name="Brannstrom I.O."/>
            <person name="Guillou S."/>
            <person name="Cros-Aarteil S."/>
            <person name="Calhoun S."/>
            <person name="Haridas S."/>
            <person name="Kuo A."/>
            <person name="Mondo S."/>
            <person name="Pangilinan J."/>
            <person name="Riley R."/>
            <person name="Labutti K."/>
            <person name="Andreopoulos B."/>
            <person name="Lipzen A."/>
            <person name="Chen C."/>
            <person name="Yanf M."/>
            <person name="Daum C."/>
            <person name="Ng V."/>
            <person name="Clum A."/>
            <person name="Ohm R."/>
            <person name="Martin F."/>
            <person name="Silar P."/>
            <person name="Natvig D."/>
            <person name="Lalanne C."/>
            <person name="Gautier V."/>
            <person name="Ament-Velasquez S.L."/>
            <person name="Kruys A."/>
            <person name="Hutchinson M.I."/>
            <person name="Powell A.J."/>
            <person name="Barry K."/>
            <person name="Miller A.N."/>
            <person name="Grigoriev I.V."/>
            <person name="Debuchy R."/>
            <person name="Gladieux P."/>
            <person name="Thoren M.H."/>
            <person name="Johannesson H."/>
        </authorList>
    </citation>
    <scope>NUCLEOTIDE SEQUENCE</scope>
    <source>
        <strain evidence="3">CBS 508.74</strain>
    </source>
</reference>
<evidence type="ECO:0000313" key="3">
    <source>
        <dbReference type="EMBL" id="KAK4115489.1"/>
    </source>
</evidence>
<dbReference type="GeneID" id="89933582"/>
<feature type="domain" description="Nephrocystin 3-like N-terminal" evidence="2">
    <location>
        <begin position="90"/>
        <end position="269"/>
    </location>
</feature>
<dbReference type="SUPFAM" id="SSF52540">
    <property type="entry name" value="P-loop containing nucleoside triphosphate hydrolases"/>
    <property type="match status" value="1"/>
</dbReference>
<gene>
    <name evidence="3" type="ORF">N656DRAFT_382262</name>
</gene>
<accession>A0AAN6TJC7</accession>
<dbReference type="PANTHER" id="PTHR10039">
    <property type="entry name" value="AMELOGENIN"/>
    <property type="match status" value="1"/>
</dbReference>
<organism evidence="3 4">
    <name type="scientific">Canariomyces notabilis</name>
    <dbReference type="NCBI Taxonomy" id="2074819"/>
    <lineage>
        <taxon>Eukaryota</taxon>
        <taxon>Fungi</taxon>
        <taxon>Dikarya</taxon>
        <taxon>Ascomycota</taxon>
        <taxon>Pezizomycotina</taxon>
        <taxon>Sordariomycetes</taxon>
        <taxon>Sordariomycetidae</taxon>
        <taxon>Sordariales</taxon>
        <taxon>Chaetomiaceae</taxon>
        <taxon>Canariomyces</taxon>
    </lineage>
</organism>
<dbReference type="InterPro" id="IPR027417">
    <property type="entry name" value="P-loop_NTPase"/>
</dbReference>
<protein>
    <recommendedName>
        <fullName evidence="2">Nephrocystin 3-like N-terminal domain-containing protein</fullName>
    </recommendedName>
</protein>
<proteinExistence type="predicted"/>
<sequence length="289" mass="33124">MEHKADFAALSQSHDLLTKSIDDTRVLLQNLTLLIIERTRREKQQRIIEALRLAEMDERFLDELNAIENTCECIFSIPDDSGSSIARAKTVFKRWLLSTDVNDGILHISGPPGSGKSTLMNFICDHTRTINELTFWAGTSRIVVSRYFFRGHGHVLQRTIRGLVRALLATVLSQVPDEIPCVFPDRWKNWENDILWTASDVKLSDQEIRPAFDLKIGNGNAYHKHKFCFFIDGLDELNDDGNTYSDLVDLLRKWVDESRGAIKICVSSRELPVFQTRLPPNTRIRLLQD</sequence>
<dbReference type="EMBL" id="MU853334">
    <property type="protein sequence ID" value="KAK4115489.1"/>
    <property type="molecule type" value="Genomic_DNA"/>
</dbReference>
<evidence type="ECO:0000259" key="2">
    <source>
        <dbReference type="Pfam" id="PF24883"/>
    </source>
</evidence>
<name>A0AAN6TJC7_9PEZI</name>
<dbReference type="Gene3D" id="3.40.50.300">
    <property type="entry name" value="P-loop containing nucleotide triphosphate hydrolases"/>
    <property type="match status" value="1"/>
</dbReference>
<comment type="caution">
    <text evidence="3">The sequence shown here is derived from an EMBL/GenBank/DDBJ whole genome shotgun (WGS) entry which is preliminary data.</text>
</comment>
<keyword evidence="1" id="KW-0677">Repeat</keyword>
<dbReference type="RefSeq" id="XP_064673059.1">
    <property type="nucleotide sequence ID" value="XM_064809458.1"/>
</dbReference>